<dbReference type="InterPro" id="IPR036291">
    <property type="entry name" value="NAD(P)-bd_dom_sf"/>
</dbReference>
<evidence type="ECO:0000313" key="3">
    <source>
        <dbReference type="Proteomes" id="UP000019484"/>
    </source>
</evidence>
<dbReference type="OrthoDB" id="3509362at2759"/>
<reference evidence="2 3" key="1">
    <citation type="submission" date="2013-03" db="EMBL/GenBank/DDBJ databases">
        <title>The Genome Sequence of Capronia coronata CBS 617.96.</title>
        <authorList>
            <consortium name="The Broad Institute Genomics Platform"/>
            <person name="Cuomo C."/>
            <person name="de Hoog S."/>
            <person name="Gorbushina A."/>
            <person name="Walker B."/>
            <person name="Young S.K."/>
            <person name="Zeng Q."/>
            <person name="Gargeya S."/>
            <person name="Fitzgerald M."/>
            <person name="Haas B."/>
            <person name="Abouelleil A."/>
            <person name="Allen A.W."/>
            <person name="Alvarado L."/>
            <person name="Arachchi H.M."/>
            <person name="Berlin A.M."/>
            <person name="Chapman S.B."/>
            <person name="Gainer-Dewar J."/>
            <person name="Goldberg J."/>
            <person name="Griggs A."/>
            <person name="Gujja S."/>
            <person name="Hansen M."/>
            <person name="Howarth C."/>
            <person name="Imamovic A."/>
            <person name="Ireland A."/>
            <person name="Larimer J."/>
            <person name="McCowan C."/>
            <person name="Murphy C."/>
            <person name="Pearson M."/>
            <person name="Poon T.W."/>
            <person name="Priest M."/>
            <person name="Roberts A."/>
            <person name="Saif S."/>
            <person name="Shea T."/>
            <person name="Sisk P."/>
            <person name="Sykes S."/>
            <person name="Wortman J."/>
            <person name="Nusbaum C."/>
            <person name="Birren B."/>
        </authorList>
    </citation>
    <scope>NUCLEOTIDE SEQUENCE [LARGE SCALE GENOMIC DNA]</scope>
    <source>
        <strain evidence="2 3">CBS 617.96</strain>
    </source>
</reference>
<dbReference type="PANTHER" id="PTHR45033:SF1">
    <property type="entry name" value="OXIDOREDUCTASE (EUROFUNG)"/>
    <property type="match status" value="1"/>
</dbReference>
<dbReference type="AlphaFoldDB" id="W9XNA4"/>
<proteinExistence type="predicted"/>
<dbReference type="PANTHER" id="PTHR45033">
    <property type="match status" value="1"/>
</dbReference>
<dbReference type="SUPFAM" id="SSF50129">
    <property type="entry name" value="GroES-like"/>
    <property type="match status" value="1"/>
</dbReference>
<dbReference type="eggNOG" id="KOG1198">
    <property type="taxonomic scope" value="Eukaryota"/>
</dbReference>
<feature type="domain" description="Enoyl reductase (ER)" evidence="1">
    <location>
        <begin position="16"/>
        <end position="354"/>
    </location>
</feature>
<dbReference type="GO" id="GO:0016491">
    <property type="term" value="F:oxidoreductase activity"/>
    <property type="evidence" value="ECO:0007669"/>
    <property type="project" value="InterPro"/>
</dbReference>
<comment type="caution">
    <text evidence="2">The sequence shown here is derived from an EMBL/GenBank/DDBJ whole genome shotgun (WGS) entry which is preliminary data.</text>
</comment>
<dbReference type="Gene3D" id="3.40.50.720">
    <property type="entry name" value="NAD(P)-binding Rossmann-like Domain"/>
    <property type="match status" value="1"/>
</dbReference>
<dbReference type="InterPro" id="IPR013149">
    <property type="entry name" value="ADH-like_C"/>
</dbReference>
<gene>
    <name evidence="2" type="ORF">A1O1_07773</name>
</gene>
<dbReference type="SMART" id="SM00829">
    <property type="entry name" value="PKS_ER"/>
    <property type="match status" value="1"/>
</dbReference>
<dbReference type="InterPro" id="IPR052711">
    <property type="entry name" value="Zinc_ADH-like"/>
</dbReference>
<dbReference type="EMBL" id="AMWN01000007">
    <property type="protein sequence ID" value="EXJ81708.1"/>
    <property type="molecule type" value="Genomic_DNA"/>
</dbReference>
<dbReference type="RefSeq" id="XP_007726829.1">
    <property type="nucleotide sequence ID" value="XM_007728639.1"/>
</dbReference>
<accession>W9XNA4</accession>
<dbReference type="GeneID" id="19162628"/>
<evidence type="ECO:0000259" key="1">
    <source>
        <dbReference type="SMART" id="SM00829"/>
    </source>
</evidence>
<sequence>MTKPGEVTKWLASQDGLQNLTKTTGPLPTPGKDEVLVEIHTVSLNYRDTEVTMGLYTHHKYVGAAPSIVPCSDMCGTVVSIGEDTTSCPWRVGDRVLSTFSQSHLTGQVKAKDLASGLGLPLDGVLQTYRVFPVTGLVKAPDYLSDEAASTLPIAGVTAWMSINGMRPMGSPGGRGETILVQGTGGVSISGLQIAHAAGAKTIVTSSSDAKLERAKGLGATHTINYRTHPDWEKTVMELTNDEGADIILEVGGARTLRKSFDCIAFGGIIDCIGYLSGKEDDPGDRLNVNVLALRRNVTLKGILNGPRDRFEEMLQFYQEHQIQPVVDKVFGFDEAKEAFQYLYSGGHFGKVVIKVK</sequence>
<dbReference type="Pfam" id="PF08240">
    <property type="entry name" value="ADH_N"/>
    <property type="match status" value="1"/>
</dbReference>
<name>W9XNA4_9EURO</name>
<dbReference type="InterPro" id="IPR020843">
    <property type="entry name" value="ER"/>
</dbReference>
<dbReference type="CDD" id="cd08276">
    <property type="entry name" value="MDR7"/>
    <property type="match status" value="1"/>
</dbReference>
<dbReference type="STRING" id="1182541.W9XNA4"/>
<dbReference type="SUPFAM" id="SSF51735">
    <property type="entry name" value="NAD(P)-binding Rossmann-fold domains"/>
    <property type="match status" value="1"/>
</dbReference>
<organism evidence="2 3">
    <name type="scientific">Capronia coronata CBS 617.96</name>
    <dbReference type="NCBI Taxonomy" id="1182541"/>
    <lineage>
        <taxon>Eukaryota</taxon>
        <taxon>Fungi</taxon>
        <taxon>Dikarya</taxon>
        <taxon>Ascomycota</taxon>
        <taxon>Pezizomycotina</taxon>
        <taxon>Eurotiomycetes</taxon>
        <taxon>Chaetothyriomycetidae</taxon>
        <taxon>Chaetothyriales</taxon>
        <taxon>Herpotrichiellaceae</taxon>
        <taxon>Capronia</taxon>
    </lineage>
</organism>
<dbReference type="HOGENOM" id="CLU_026673_3_4_1"/>
<dbReference type="Proteomes" id="UP000019484">
    <property type="component" value="Unassembled WGS sequence"/>
</dbReference>
<dbReference type="InterPro" id="IPR011032">
    <property type="entry name" value="GroES-like_sf"/>
</dbReference>
<keyword evidence="3" id="KW-1185">Reference proteome</keyword>
<dbReference type="InterPro" id="IPR013154">
    <property type="entry name" value="ADH-like_N"/>
</dbReference>
<protein>
    <submittedName>
        <fullName evidence="2">Alcohol dehydrogenase</fullName>
    </submittedName>
</protein>
<evidence type="ECO:0000313" key="2">
    <source>
        <dbReference type="EMBL" id="EXJ81708.1"/>
    </source>
</evidence>
<dbReference type="Pfam" id="PF00107">
    <property type="entry name" value="ADH_zinc_N"/>
    <property type="match status" value="1"/>
</dbReference>
<dbReference type="Gene3D" id="3.90.180.10">
    <property type="entry name" value="Medium-chain alcohol dehydrogenases, catalytic domain"/>
    <property type="match status" value="1"/>
</dbReference>